<dbReference type="InterPro" id="IPR010730">
    <property type="entry name" value="HET"/>
</dbReference>
<evidence type="ECO:0000313" key="2">
    <source>
        <dbReference type="EMBL" id="KAK8857307.1"/>
    </source>
</evidence>
<dbReference type="EMBL" id="JAPCWZ010000007">
    <property type="protein sequence ID" value="KAK8857307.1"/>
    <property type="molecule type" value="Genomic_DNA"/>
</dbReference>
<feature type="domain" description="Heterokaryon incompatibility" evidence="1">
    <location>
        <begin position="218"/>
        <end position="378"/>
    </location>
</feature>
<reference evidence="2 3" key="1">
    <citation type="journal article" date="2024" name="IMA Fungus">
        <title>Apiospora arundinis, a panoply of carbohydrate-active enzymes and secondary metabolites.</title>
        <authorList>
            <person name="Sorensen T."/>
            <person name="Petersen C."/>
            <person name="Muurmann A.T."/>
            <person name="Christiansen J.V."/>
            <person name="Brundto M.L."/>
            <person name="Overgaard C.K."/>
            <person name="Boysen A.T."/>
            <person name="Wollenberg R.D."/>
            <person name="Larsen T.O."/>
            <person name="Sorensen J.L."/>
            <person name="Nielsen K.L."/>
            <person name="Sondergaard T.E."/>
        </authorList>
    </citation>
    <scope>NUCLEOTIDE SEQUENCE [LARGE SCALE GENOMIC DNA]</scope>
    <source>
        <strain evidence="2 3">AAU 773</strain>
    </source>
</reference>
<gene>
    <name evidence="2" type="ORF">PGQ11_013219</name>
</gene>
<keyword evidence="3" id="KW-1185">Reference proteome</keyword>
<comment type="caution">
    <text evidence="2">The sequence shown here is derived from an EMBL/GenBank/DDBJ whole genome shotgun (WGS) entry which is preliminary data.</text>
</comment>
<sequence>MASDKNNVAVLCERCRPALRLPKDEDVLRSDYSYHEIDVNFRLQDTWPGLPVLQSRVSKTGCAFCRLLQVALSRKELAAVENPITLKMRWMAQRQQPSRDGTRVGDVAETRTAWLLDVQVLSGSMYSEALRLSLPIAFGSQALAKSYTLPPLIESSVLEEGPVGFIRASLNHCADHFHQNTKTPDFLPTRLIDVTGEFPRIVELRTSPEEPPPHDRRYLALSYCWGGGSQLLLTRESEQEFQTGFPVEKLSPTQRDTIALAKALSIPYVWIDALCIRQHDRRDWESEAPTMGKIYSGAYLTVCAASSSSCQEGYLDRNFVTPITVPADPVSDPSGSVGGTYIFQPIMWLHNRYSAYDRWGQFSLSNSQWVTRAWTYQEMMMSTRLLYFTTSGMHFNCGQCIRSEYPYQVVDPNQYVLPHATTSIHDGFGLESMYQLASTSEIYREWTRRVVIKYGGRTMTEPTDAFPSLSGLTNIFATLLQDEYIAGLWKQRLPYGLTWLCDDPAHDSLASLLAAYNNPSPYISPPGAGWPTAGSGEETSRARIASPTADRCGELLSASLTVRTRVYPFRLGCVPNGWKYQLPPPPPGTEGTGGPCLDLDFDFRDAKYRSMKQQEAWQDFVLVLIATYRHHPGGKGSQQPYPVGLIACPADDGVRYIRIGRFDVYNNSDENASRLLEVFKQCDVKEIKMI</sequence>
<dbReference type="Pfam" id="PF06985">
    <property type="entry name" value="HET"/>
    <property type="match status" value="1"/>
</dbReference>
<proteinExistence type="predicted"/>
<name>A0ABR2I5C0_9PEZI</name>
<evidence type="ECO:0000313" key="3">
    <source>
        <dbReference type="Proteomes" id="UP001390339"/>
    </source>
</evidence>
<dbReference type="PANTHER" id="PTHR33112">
    <property type="entry name" value="DOMAIN PROTEIN, PUTATIVE-RELATED"/>
    <property type="match status" value="1"/>
</dbReference>
<protein>
    <submittedName>
        <fullName evidence="2">Heterokaryon incompatibility protein-domain-containing protein</fullName>
    </submittedName>
</protein>
<dbReference type="Proteomes" id="UP001390339">
    <property type="component" value="Unassembled WGS sequence"/>
</dbReference>
<accession>A0ABR2I5C0</accession>
<organism evidence="2 3">
    <name type="scientific">Apiospora arundinis</name>
    <dbReference type="NCBI Taxonomy" id="335852"/>
    <lineage>
        <taxon>Eukaryota</taxon>
        <taxon>Fungi</taxon>
        <taxon>Dikarya</taxon>
        <taxon>Ascomycota</taxon>
        <taxon>Pezizomycotina</taxon>
        <taxon>Sordariomycetes</taxon>
        <taxon>Xylariomycetidae</taxon>
        <taxon>Amphisphaeriales</taxon>
        <taxon>Apiosporaceae</taxon>
        <taxon>Apiospora</taxon>
    </lineage>
</organism>
<dbReference type="PANTHER" id="PTHR33112:SF16">
    <property type="entry name" value="HETEROKARYON INCOMPATIBILITY DOMAIN-CONTAINING PROTEIN"/>
    <property type="match status" value="1"/>
</dbReference>
<evidence type="ECO:0000259" key="1">
    <source>
        <dbReference type="Pfam" id="PF06985"/>
    </source>
</evidence>